<evidence type="ECO:0000256" key="1">
    <source>
        <dbReference type="SAM" id="MobiDB-lite"/>
    </source>
</evidence>
<dbReference type="STRING" id="67767.A0A0J7KIP5"/>
<dbReference type="EMBL" id="LBMM01007063">
    <property type="protein sequence ID" value="KMQ90071.1"/>
    <property type="molecule type" value="Genomic_DNA"/>
</dbReference>
<evidence type="ECO:0000313" key="3">
    <source>
        <dbReference type="Proteomes" id="UP000036403"/>
    </source>
</evidence>
<sequence length="234" mass="25905">MMELDNDLPHNAASNDSSLLKALSESASKDFVDNPRLDVVKVKNSKRKIVEKESSPVSKVAGGESGEGDVPKAEKRYCGAQKIGFSKINVQLKSRDAANNLIASSILKAKKYKVFIPFYRTTRRGIIRNVPLDLSEEDIRRGIDSEAVVLSIKRLNRRKRNSDSLPTEVADGDSGLTLSKTILVTFKGQTLPRGSHKTTSTSCPEYIFQKKIRELAAHENITLVEAVFVVTQFI</sequence>
<protein>
    <submittedName>
        <fullName evidence="2">Uncharacterized protein</fullName>
    </submittedName>
</protein>
<dbReference type="AlphaFoldDB" id="A0A0J7KIP5"/>
<name>A0A0J7KIP5_LASNI</name>
<dbReference type="OrthoDB" id="7700262at2759"/>
<feature type="region of interest" description="Disordered" evidence="1">
    <location>
        <begin position="51"/>
        <end position="71"/>
    </location>
</feature>
<dbReference type="PaxDb" id="67767-A0A0J7KIP5"/>
<accession>A0A0J7KIP5</accession>
<dbReference type="Proteomes" id="UP000036403">
    <property type="component" value="Unassembled WGS sequence"/>
</dbReference>
<reference evidence="2 3" key="1">
    <citation type="submission" date="2015-04" db="EMBL/GenBank/DDBJ databases">
        <title>Lasius niger genome sequencing.</title>
        <authorList>
            <person name="Konorov E.A."/>
            <person name="Nikitin M.A."/>
            <person name="Kirill M.V."/>
            <person name="Chang P."/>
        </authorList>
    </citation>
    <scope>NUCLEOTIDE SEQUENCE [LARGE SCALE GENOMIC DNA]</scope>
    <source>
        <tissue evidence="2">Whole</tissue>
    </source>
</reference>
<organism evidence="2 3">
    <name type="scientific">Lasius niger</name>
    <name type="common">Black garden ant</name>
    <dbReference type="NCBI Taxonomy" id="67767"/>
    <lineage>
        <taxon>Eukaryota</taxon>
        <taxon>Metazoa</taxon>
        <taxon>Ecdysozoa</taxon>
        <taxon>Arthropoda</taxon>
        <taxon>Hexapoda</taxon>
        <taxon>Insecta</taxon>
        <taxon>Pterygota</taxon>
        <taxon>Neoptera</taxon>
        <taxon>Endopterygota</taxon>
        <taxon>Hymenoptera</taxon>
        <taxon>Apocrita</taxon>
        <taxon>Aculeata</taxon>
        <taxon>Formicoidea</taxon>
        <taxon>Formicidae</taxon>
        <taxon>Formicinae</taxon>
        <taxon>Lasius</taxon>
        <taxon>Lasius</taxon>
    </lineage>
</organism>
<proteinExistence type="predicted"/>
<keyword evidence="3" id="KW-1185">Reference proteome</keyword>
<gene>
    <name evidence="2" type="ORF">RF55_10212</name>
</gene>
<comment type="caution">
    <text evidence="2">The sequence shown here is derived from an EMBL/GenBank/DDBJ whole genome shotgun (WGS) entry which is preliminary data.</text>
</comment>
<evidence type="ECO:0000313" key="2">
    <source>
        <dbReference type="EMBL" id="KMQ90071.1"/>
    </source>
</evidence>